<keyword evidence="2" id="KW-1185">Reference proteome</keyword>
<comment type="caution">
    <text evidence="1">The sequence shown here is derived from an EMBL/GenBank/DDBJ whole genome shotgun (WGS) entry which is preliminary data.</text>
</comment>
<evidence type="ECO:0008006" key="3">
    <source>
        <dbReference type="Google" id="ProtNLM"/>
    </source>
</evidence>
<dbReference type="OrthoDB" id="2351076at2"/>
<sequence length="400" mass="46667">MAKIMPPSNQAFRNDQIVKGQVKKLYPNNKALIQLNSQSITARLETPLVVGGKYHFQVHISNHTLYLKVIGDKLKNQPKQDISALLQSLGIKASRINTTFIQLLMDEGIPFQKKELLHAFHLLQENKKNPQTMDVLKEMIVYRYPISKDILESLLINRNLSQTELMNRLLREPIQNNSINELQHLLAEVVGSDKVSVIADPKNQFIQHVQKYFQFAGLDFEYRLFNQLNQRKTIKSLLLEYIVKKDGSTHETALKLLQYLNGVQLQSINETDNFIHFNIQIPGEKIGLTKDFTMQFKSRKRKNGEMNSDYCRIYFFLELAHLKETTIEMHIQQRAVSITIYNNTDNLSILAKRYQPLLKEGLEKLDYYLTNINYKPIQQERKTNPFSEKTFSYQGVDYRI</sequence>
<accession>A0A495ABX3</accession>
<proteinExistence type="predicted"/>
<dbReference type="EMBL" id="RBZP01000001">
    <property type="protein sequence ID" value="RKQ37468.1"/>
    <property type="molecule type" value="Genomic_DNA"/>
</dbReference>
<protein>
    <recommendedName>
        <fullName evidence="3">Flagellar hook-length control protein FliK</fullName>
    </recommendedName>
</protein>
<dbReference type="RefSeq" id="WP_121202549.1">
    <property type="nucleotide sequence ID" value="NZ_RBZP01000001.1"/>
</dbReference>
<gene>
    <name evidence="1" type="ORF">D8M06_01290</name>
</gene>
<organism evidence="1 2">
    <name type="scientific">Oceanobacillus halophilus</name>
    <dbReference type="NCBI Taxonomy" id="930130"/>
    <lineage>
        <taxon>Bacteria</taxon>
        <taxon>Bacillati</taxon>
        <taxon>Bacillota</taxon>
        <taxon>Bacilli</taxon>
        <taxon>Bacillales</taxon>
        <taxon>Bacillaceae</taxon>
        <taxon>Oceanobacillus</taxon>
    </lineage>
</organism>
<evidence type="ECO:0000313" key="2">
    <source>
        <dbReference type="Proteomes" id="UP000269301"/>
    </source>
</evidence>
<dbReference type="Proteomes" id="UP000269301">
    <property type="component" value="Unassembled WGS sequence"/>
</dbReference>
<name>A0A495ABX3_9BACI</name>
<evidence type="ECO:0000313" key="1">
    <source>
        <dbReference type="EMBL" id="RKQ37468.1"/>
    </source>
</evidence>
<dbReference type="AlphaFoldDB" id="A0A495ABX3"/>
<reference evidence="1 2" key="1">
    <citation type="journal article" date="2016" name="Int. J. Syst. Evol. Microbiol.">
        <title>Oceanobacillus halophilus sp. nov., a novel moderately halophilic bacterium from a hypersaline lake.</title>
        <authorList>
            <person name="Amoozegar M.A."/>
            <person name="Bagheri M."/>
            <person name="Makhdoumi A."/>
            <person name="Nikou M.M."/>
            <person name="Fazeli S.A.S."/>
            <person name="Schumann P."/>
            <person name="Sproer C."/>
            <person name="Sanchez-Porro C."/>
            <person name="Ventosa A."/>
        </authorList>
    </citation>
    <scope>NUCLEOTIDE SEQUENCE [LARGE SCALE GENOMIC DNA]</scope>
    <source>
        <strain evidence="1 2">DSM 23996</strain>
    </source>
</reference>